<reference evidence="3 4" key="1">
    <citation type="journal article" date="2019" name="Environ. Microbiol.">
        <title>At the nexus of three kingdoms: the genome of the mycorrhizal fungus Gigaspora margarita provides insights into plant, endobacterial and fungal interactions.</title>
        <authorList>
            <person name="Venice F."/>
            <person name="Ghignone S."/>
            <person name="Salvioli di Fossalunga A."/>
            <person name="Amselem J."/>
            <person name="Novero M."/>
            <person name="Xianan X."/>
            <person name="Sedzielewska Toro K."/>
            <person name="Morin E."/>
            <person name="Lipzen A."/>
            <person name="Grigoriev I.V."/>
            <person name="Henrissat B."/>
            <person name="Martin F.M."/>
            <person name="Bonfante P."/>
        </authorList>
    </citation>
    <scope>NUCLEOTIDE SEQUENCE [LARGE SCALE GENOMIC DNA]</scope>
    <source>
        <strain evidence="3 4">BEG34</strain>
    </source>
</reference>
<feature type="compositionally biased region" description="Low complexity" evidence="1">
    <location>
        <begin position="236"/>
        <end position="273"/>
    </location>
</feature>
<feature type="transmembrane region" description="Helical" evidence="2">
    <location>
        <begin position="205"/>
        <end position="226"/>
    </location>
</feature>
<keyword evidence="4" id="KW-1185">Reference proteome</keyword>
<accession>A0A8H4A0G1</accession>
<keyword evidence="2" id="KW-0812">Transmembrane</keyword>
<evidence type="ECO:0000256" key="2">
    <source>
        <dbReference type="SAM" id="Phobius"/>
    </source>
</evidence>
<feature type="compositionally biased region" description="Polar residues" evidence="1">
    <location>
        <begin position="105"/>
        <end position="120"/>
    </location>
</feature>
<feature type="region of interest" description="Disordered" evidence="1">
    <location>
        <begin position="89"/>
        <end position="125"/>
    </location>
</feature>
<keyword evidence="2" id="KW-1133">Transmembrane helix</keyword>
<dbReference type="AlphaFoldDB" id="A0A8H4A0G1"/>
<feature type="compositionally biased region" description="Polar residues" evidence="1">
    <location>
        <begin position="328"/>
        <end position="340"/>
    </location>
</feature>
<evidence type="ECO:0000313" key="4">
    <source>
        <dbReference type="Proteomes" id="UP000439903"/>
    </source>
</evidence>
<keyword evidence="2" id="KW-0472">Membrane</keyword>
<feature type="region of interest" description="Disordered" evidence="1">
    <location>
        <begin position="1"/>
        <end position="53"/>
    </location>
</feature>
<comment type="caution">
    <text evidence="3">The sequence shown here is derived from an EMBL/GenBank/DDBJ whole genome shotgun (WGS) entry which is preliminary data.</text>
</comment>
<feature type="compositionally biased region" description="Polar residues" evidence="1">
    <location>
        <begin position="274"/>
        <end position="311"/>
    </location>
</feature>
<evidence type="ECO:0000256" key="1">
    <source>
        <dbReference type="SAM" id="MobiDB-lite"/>
    </source>
</evidence>
<sequence length="371" mass="40045">MSGDYEFYSPLFSKNGLSKSKNSTSRPTSRISSKSASSTSRPTSRISLPEERRQEREIYFHQVSPEETQQFSQLALHKEHFQHMLPEEHQQQFRTRHNRQESSKTDFTSVSAPANLLSNSRDQELLPPNSIQTLNNVHSIELSSAHNSVYNTNGSQLNLIPNSATMVSLPSPTISYPFSDEKRFNFNRGDPDKLSNNSKKSKRKLWIILALLAVIIIIIAASVIVVKVKNAAASNLQSNNSESNGTNSTDGTNSTNGTTNSNNSTNSLPSANNPTETNPAGDSTFGVSSITGIGSAGVNPSESSSLTKSSAPTPTKTNNSKHKTTSSDCLSPTTCTSEQTLCPPKEGNKCKYCADSCEDNGDGGNSGDSGQ</sequence>
<evidence type="ECO:0000313" key="3">
    <source>
        <dbReference type="EMBL" id="KAF0354776.1"/>
    </source>
</evidence>
<feature type="compositionally biased region" description="Low complexity" evidence="1">
    <location>
        <begin position="23"/>
        <end position="47"/>
    </location>
</feature>
<dbReference type="EMBL" id="WTPW01003081">
    <property type="protein sequence ID" value="KAF0354776.1"/>
    <property type="molecule type" value="Genomic_DNA"/>
</dbReference>
<dbReference type="Proteomes" id="UP000439903">
    <property type="component" value="Unassembled WGS sequence"/>
</dbReference>
<dbReference type="OrthoDB" id="2439801at2759"/>
<name>A0A8H4A0G1_GIGMA</name>
<protein>
    <submittedName>
        <fullName evidence="3">Uncharacterized protein</fullName>
    </submittedName>
</protein>
<organism evidence="3 4">
    <name type="scientific">Gigaspora margarita</name>
    <dbReference type="NCBI Taxonomy" id="4874"/>
    <lineage>
        <taxon>Eukaryota</taxon>
        <taxon>Fungi</taxon>
        <taxon>Fungi incertae sedis</taxon>
        <taxon>Mucoromycota</taxon>
        <taxon>Glomeromycotina</taxon>
        <taxon>Glomeromycetes</taxon>
        <taxon>Diversisporales</taxon>
        <taxon>Gigasporaceae</taxon>
        <taxon>Gigaspora</taxon>
    </lineage>
</organism>
<proteinExistence type="predicted"/>
<gene>
    <name evidence="3" type="ORF">F8M41_014963</name>
</gene>
<feature type="region of interest" description="Disordered" evidence="1">
    <location>
        <begin position="236"/>
        <end position="348"/>
    </location>
</feature>